<dbReference type="InterPro" id="IPR007183">
    <property type="entry name" value="UPF0280"/>
</dbReference>
<gene>
    <name evidence="1" type="ORF">mvi_52590</name>
</gene>
<evidence type="ECO:0008006" key="3">
    <source>
        <dbReference type="Google" id="ProtNLM"/>
    </source>
</evidence>
<dbReference type="Gene3D" id="3.10.520.10">
    <property type="entry name" value="ApbE-like domains"/>
    <property type="match status" value="1"/>
</dbReference>
<name>A0A8H8WYD9_9HYPH</name>
<dbReference type="AlphaFoldDB" id="A0A8H8WYD9"/>
<reference evidence="1" key="1">
    <citation type="submission" date="2020-11" db="EMBL/GenBank/DDBJ databases">
        <title>Complete genome sequence of a novel pathogenic Methylobacterium strain isolated from rice in Vietnam.</title>
        <authorList>
            <person name="Lai K."/>
            <person name="Okazaki S."/>
            <person name="Higashi K."/>
            <person name="Mori H."/>
            <person name="Toyoda A."/>
            <person name="Kurokawa K."/>
        </authorList>
    </citation>
    <scope>NUCLEOTIDE SEQUENCE</scope>
    <source>
        <strain evidence="1">VL1</strain>
    </source>
</reference>
<organism evidence="1 2">
    <name type="scientific">Methylobacterium indicum</name>
    <dbReference type="NCBI Taxonomy" id="1775910"/>
    <lineage>
        <taxon>Bacteria</taxon>
        <taxon>Pseudomonadati</taxon>
        <taxon>Pseudomonadota</taxon>
        <taxon>Alphaproteobacteria</taxon>
        <taxon>Hyphomicrobiales</taxon>
        <taxon>Methylobacteriaceae</taxon>
        <taxon>Methylobacterium</taxon>
    </lineage>
</organism>
<protein>
    <recommendedName>
        <fullName evidence="3">Thiamine biosynthesis protein ApbE</fullName>
    </recommendedName>
</protein>
<dbReference type="NCBIfam" id="NF003322">
    <property type="entry name" value="PRK04334.1-2"/>
    <property type="match status" value="1"/>
</dbReference>
<dbReference type="InterPro" id="IPR003374">
    <property type="entry name" value="ApbE-like_sf"/>
</dbReference>
<evidence type="ECO:0000313" key="1">
    <source>
        <dbReference type="EMBL" id="BCM86798.1"/>
    </source>
</evidence>
<evidence type="ECO:0000313" key="2">
    <source>
        <dbReference type="Proteomes" id="UP000663508"/>
    </source>
</evidence>
<sequence>MDGPAHQLLADGRLHLQHGPIDLVLRGFGADAAVAEAHRAAVARFATVLGELVGELPELRKPMSGRPRVEGRIARRMVAACRPHKEFVTPMAAVAGAVADEILAAMCEAAPLDKAFVNDGGDIALHLTEGETLAIGVAADFSRGPVPAVNGRVTLRHQDGIGGIATSGRQGRSFSLGLADSVTVLARDAATADAAATLIANAVDLPGHPGVERAPATDLDPDSDLGPRLVTVAVPALSPDEIAAALEAGRSRAAAMRAAGLIRSAALMLQGRSIVLHDSREIRP</sequence>
<proteinExistence type="predicted"/>
<dbReference type="RefSeq" id="WP_207179820.1">
    <property type="nucleotide sequence ID" value="NZ_AP024145.1"/>
</dbReference>
<dbReference type="Proteomes" id="UP000663508">
    <property type="component" value="Chromosome"/>
</dbReference>
<dbReference type="PIRSF" id="PIRSF006421">
    <property type="entry name" value="UCP006421"/>
    <property type="match status" value="1"/>
</dbReference>
<accession>A0A8H8WYD9</accession>
<dbReference type="EMBL" id="AP024145">
    <property type="protein sequence ID" value="BCM86798.1"/>
    <property type="molecule type" value="Genomic_DNA"/>
</dbReference>
<dbReference type="KEGG" id="mind:mvi_52590"/>
<dbReference type="SUPFAM" id="SSF143631">
    <property type="entry name" value="ApbE-like"/>
    <property type="match status" value="1"/>
</dbReference>